<protein>
    <submittedName>
        <fullName evidence="2">Uncharacterized protein</fullName>
    </submittedName>
</protein>
<feature type="region of interest" description="Disordered" evidence="1">
    <location>
        <begin position="165"/>
        <end position="185"/>
    </location>
</feature>
<dbReference type="Proteomes" id="UP000734854">
    <property type="component" value="Unassembled WGS sequence"/>
</dbReference>
<proteinExistence type="predicted"/>
<name>A0A8J5LNA4_ZINOF</name>
<reference evidence="2 3" key="1">
    <citation type="submission" date="2020-08" db="EMBL/GenBank/DDBJ databases">
        <title>Plant Genome Project.</title>
        <authorList>
            <person name="Zhang R.-G."/>
        </authorList>
    </citation>
    <scope>NUCLEOTIDE SEQUENCE [LARGE SCALE GENOMIC DNA]</scope>
    <source>
        <tissue evidence="2">Rhizome</tissue>
    </source>
</reference>
<sequence>MSVILVELDPDRTAKSTRIGHLEECSYYPRGQSTWKWLWLSFLASPLLYVPLLQLTLFRPFHVNLLFVFVYTALSEILFQGLHTSAKVPRWSKNLRPSSAERRFRIARASSETDEKEGDAPPEQSAVSVENLPLESKLQMKLEQKLRIMKLTKRIRLRKKRLLRKQRMRKNGRWPPSKMKKLNTV</sequence>
<accession>A0A8J5LNA4</accession>
<evidence type="ECO:0000256" key="1">
    <source>
        <dbReference type="SAM" id="MobiDB-lite"/>
    </source>
</evidence>
<gene>
    <name evidence="2" type="ORF">ZIOFF_019870</name>
</gene>
<dbReference type="EMBL" id="JACMSC010000005">
    <property type="protein sequence ID" value="KAG6522719.1"/>
    <property type="molecule type" value="Genomic_DNA"/>
</dbReference>
<dbReference type="PANTHER" id="PTHR34678">
    <property type="entry name" value="50S RIBOSOMAL PROTEIN 5, CHLOROPLASTIC"/>
    <property type="match status" value="1"/>
</dbReference>
<organism evidence="2 3">
    <name type="scientific">Zingiber officinale</name>
    <name type="common">Ginger</name>
    <name type="synonym">Amomum zingiber</name>
    <dbReference type="NCBI Taxonomy" id="94328"/>
    <lineage>
        <taxon>Eukaryota</taxon>
        <taxon>Viridiplantae</taxon>
        <taxon>Streptophyta</taxon>
        <taxon>Embryophyta</taxon>
        <taxon>Tracheophyta</taxon>
        <taxon>Spermatophyta</taxon>
        <taxon>Magnoliopsida</taxon>
        <taxon>Liliopsida</taxon>
        <taxon>Zingiberales</taxon>
        <taxon>Zingiberaceae</taxon>
        <taxon>Zingiber</taxon>
    </lineage>
</organism>
<dbReference type="AlphaFoldDB" id="A0A8J5LNA4"/>
<keyword evidence="3" id="KW-1185">Reference proteome</keyword>
<dbReference type="GO" id="GO:0009535">
    <property type="term" value="C:chloroplast thylakoid membrane"/>
    <property type="evidence" value="ECO:0007669"/>
    <property type="project" value="TreeGrafter"/>
</dbReference>
<dbReference type="CDD" id="cd23709">
    <property type="entry name" value="Psrp5_CTD"/>
    <property type="match status" value="1"/>
</dbReference>
<evidence type="ECO:0000313" key="2">
    <source>
        <dbReference type="EMBL" id="KAG6522719.1"/>
    </source>
</evidence>
<feature type="region of interest" description="Disordered" evidence="1">
    <location>
        <begin position="108"/>
        <end position="127"/>
    </location>
</feature>
<comment type="caution">
    <text evidence="2">The sequence shown here is derived from an EMBL/GenBank/DDBJ whole genome shotgun (WGS) entry which is preliminary data.</text>
</comment>
<dbReference type="GO" id="GO:0032544">
    <property type="term" value="P:plastid translation"/>
    <property type="evidence" value="ECO:0007669"/>
    <property type="project" value="TreeGrafter"/>
</dbReference>
<dbReference type="PANTHER" id="PTHR34678:SF1">
    <property type="entry name" value="LARGE RIBOSOMAL SUBUNIT PROTEIN CL37"/>
    <property type="match status" value="1"/>
</dbReference>
<evidence type="ECO:0000313" key="3">
    <source>
        <dbReference type="Proteomes" id="UP000734854"/>
    </source>
</evidence>
<dbReference type="InterPro" id="IPR040307">
    <property type="entry name" value="Ribosomal_cL37"/>
</dbReference>